<dbReference type="AlphaFoldDB" id="A0A8H5DAE4"/>
<dbReference type="Proteomes" id="UP000559027">
    <property type="component" value="Unassembled WGS sequence"/>
</dbReference>
<keyword evidence="2" id="KW-1185">Reference proteome</keyword>
<dbReference type="EMBL" id="JAACJO010000007">
    <property type="protein sequence ID" value="KAF5356253.1"/>
    <property type="molecule type" value="Genomic_DNA"/>
</dbReference>
<evidence type="ECO:0000313" key="2">
    <source>
        <dbReference type="Proteomes" id="UP000559027"/>
    </source>
</evidence>
<protein>
    <submittedName>
        <fullName evidence="1">Uncharacterized protein</fullName>
    </submittedName>
</protein>
<organism evidence="1 2">
    <name type="scientific">Leucocoprinus leucothites</name>
    <dbReference type="NCBI Taxonomy" id="201217"/>
    <lineage>
        <taxon>Eukaryota</taxon>
        <taxon>Fungi</taxon>
        <taxon>Dikarya</taxon>
        <taxon>Basidiomycota</taxon>
        <taxon>Agaricomycotina</taxon>
        <taxon>Agaricomycetes</taxon>
        <taxon>Agaricomycetidae</taxon>
        <taxon>Agaricales</taxon>
        <taxon>Agaricineae</taxon>
        <taxon>Agaricaceae</taxon>
        <taxon>Leucocoprinus</taxon>
    </lineage>
</organism>
<sequence>MYTFLPDEILKEILTPALAIPDQLFSCTERNSPFTRFSERSTSDYLLVCKDWLRVATPLLYGVVILRSKGQTQALEWALKSTPALGGFIKKVRIESGFCFSLYHVLKAAVNLTDLCLSLEVYSCDSISGISKGLQCIQPTRVIFFGPDLTSRCQKKMELHVVVADAIPKWTKLEDVVIAVHTWPWAWQVTNPDIASIVSGLQKNKSVSSIRVTSSVNEYLAKDLLKISKARQFWIEKPTKRLEELVKGNPKLSKLVIFGDLKKAKPAPQAQKTAQTLTVLGRFTSLPDRIWKIILSHAVGNPELQDTDYADRPLSLKEIHKPSYRRNLALSCKRFYKIILPLYYECTVIISESDLTSLERFLSRSKKGKLLKTLFIAPLPYFWNTRKDVIENSIAKIFSTAPNLRRVLYLDTPKYDNPIRPINWDALNTLSSKAGPRLLDLQLVFGQGPSRTEKMNILTRFRALKNLSFSGGLINFDQENIPVDGLPHLEFLNCTTSNNRFLLMMTVMNLPRIKSVRFPTITECSGAPTFLRKHGHKLETLEIGFLAGLSVFDTCCNLRTFILPEEENGLPVAEFFSTSEEHPLEVLHIKTRDVRSSTKTALMEKFGYLDDVDLSNFTSLLHMKIDHATWPTNERTIKNSVWVRWAEHFKETYDMDVYDERGQAWVPRVKPKTRKRK</sequence>
<dbReference type="OrthoDB" id="2786563at2759"/>
<proteinExistence type="predicted"/>
<comment type="caution">
    <text evidence="1">The sequence shown here is derived from an EMBL/GenBank/DDBJ whole genome shotgun (WGS) entry which is preliminary data.</text>
</comment>
<name>A0A8H5DAE4_9AGAR</name>
<reference evidence="1 2" key="1">
    <citation type="journal article" date="2020" name="ISME J.">
        <title>Uncovering the hidden diversity of litter-decomposition mechanisms in mushroom-forming fungi.</title>
        <authorList>
            <person name="Floudas D."/>
            <person name="Bentzer J."/>
            <person name="Ahren D."/>
            <person name="Johansson T."/>
            <person name="Persson P."/>
            <person name="Tunlid A."/>
        </authorList>
    </citation>
    <scope>NUCLEOTIDE SEQUENCE [LARGE SCALE GENOMIC DNA]</scope>
    <source>
        <strain evidence="1 2">CBS 146.42</strain>
    </source>
</reference>
<accession>A0A8H5DAE4</accession>
<evidence type="ECO:0000313" key="1">
    <source>
        <dbReference type="EMBL" id="KAF5356253.1"/>
    </source>
</evidence>
<gene>
    <name evidence="1" type="ORF">D9756_004342</name>
</gene>